<evidence type="ECO:0000313" key="5">
    <source>
        <dbReference type="EMBL" id="GMF50100.1"/>
    </source>
</evidence>
<feature type="compositionally biased region" description="Acidic residues" evidence="4">
    <location>
        <begin position="1"/>
        <end position="50"/>
    </location>
</feature>
<dbReference type="SUPFAM" id="SSF48371">
    <property type="entry name" value="ARM repeat"/>
    <property type="match status" value="2"/>
</dbReference>
<feature type="region of interest" description="Disordered" evidence="4">
    <location>
        <begin position="325"/>
        <end position="375"/>
    </location>
</feature>
<evidence type="ECO:0000256" key="3">
    <source>
        <dbReference type="SAM" id="Coils"/>
    </source>
</evidence>
<feature type="coiled-coil region" evidence="3">
    <location>
        <begin position="1229"/>
        <end position="1256"/>
    </location>
</feature>
<dbReference type="InterPro" id="IPR000225">
    <property type="entry name" value="Armadillo"/>
</dbReference>
<sequence length="2272" mass="256811">MDDLSDEEDAGEVLEEDEGGQEVEEVNEDEASESQEDPMDEGDAFGDDASDGAAYEIDLGNGGEHDEEETDEVEAPEDQDQDSDERQDDESEEPEHEVSLLEAEIARVLDDGCSVVQQKLAEHLLTQQNRLIHCEQRVQLATKQRLKSIAKFETLLAQGKRERDGLQKHIEVLDAKLRREQDERADEREWLAQLWPDNVPLPTLLSPIKKAIDVRRGAVGAEPIKFVKDLGDDQERQHLEALMTRRVERDRVRLQLEQVSHWKLVLPEHPEEGDGQVPYYTNTHTGTSVWDAPLAMLFEAPPGWNMDTMDWEENYGLENFYPGARRQVNPSDDEIDAGRINYDDEGSVKSDAKSKDDGEEEEEEEEDDAPVDPMPARERFEEELKRYEQLKVEVEQSAARQRRLAMEVLTANRELFEQEQETLQEEDAAVIAVERKRRIAEKEEQAAAKAKAEAEQRKAQQASTGKASVVPVFARDSVAKKGLTLAADDQVFEQELRDFAVAQRVDRLYLSVPLTRDPRVRERHRLEPEFVHTKHVESRVLEAEKIEFDLLEKSALRHEEAASKAGELRELCQQIRDQQHCVEEELATLESSIALLEAEAVPPPKQPRPTEEELERAARRYLTVEPLLSDDEEESTNKDGEIEEKNEDDTKARSVSVLAEDAEEPENVVQAASTTKREGSRRTSRERAQHEDSVTSFPTPAEASEALIGHVDDARMKIDESELRELKAFTDAELAWRQWEKTEKTRCIKLNKLFDRHSLLTTSQKQLAVDLALYEDADAPFLEKLRDLEKAANTRMWDLQAQTQVIRARFVVERAAREESVFQMRDRLKELQLKLEDAFALPLQAMHPLERIKLEAQSREQAKLLKKQEAELQARYAKEEEAKELLVALELRLCDYTDAKLQEEMKLFAEKQALWDLNFTLVDELQSYRQTIERLYLLMQGEKEDDPKHKLTKTEEDYQDPKADLEHDSRNEVEGSDAGEDAEPSPRELYEENARVFETKLQLLQQVRRFLLMCYDREGRWRALAATTVIKDTTSDEWMTSMQLSRQEDTLALLQTQHDEQQQLLQGQIKLLTKVKASLLTQIEDLNAKMHRLQSDYKAASERVRLQTQEVIKALRTETEEHKAILDREKVKFRSDREQLIREHDTIREELEERLQSLDDVIDKQMHWLTAAKRELHAQRVANEELLKAYQSLEKRRAAEVNDMRFRISAQITKINNIEMWNLSMKISAKEAHTDLINMQRDIARQQQQHKQLQRGLRLLNWRHRVTAQTILTDVNLLFSFFADGIAILAGATPEINDTLRENAGIEVLAALARHSSQQSVRAICARALGQLSWNANVTARSLGWKAKQKWFQWMKNQSTAVQEKLSASSMAFDAVADEEATELNWLADPSTPVDDISGESDHDLSSKGGKSKAKKLLFTETWQQFDDKAFPDTNVTNQQYMGLSSNVLQTILDLCRSSDTDKLVKRNALHSLALIVRSSRNTSMIGRMDGSIELLVSLLAPTSEIVSEEDPQVVRHTVQALANLAYRNSYNQQLIFAKGGIPLLLRLCDRAVSSCDALDADVDLTLATTQTLSHLSHDHVLSCQAIVDARGISILTKLCNSPRIHDAIDLEVYELIQTYASQVIANVITLLDEADSESDHRSYRIADFILEEQAEFPGYSSGVGPAKKKPDHDNQVQHNDEQNAQLPPKFAGVSTFVLMCASCNRNVAFHGAIVLGSIAQHDAIRGAIGSASGMDALFLLAARTDDLPMVAQATWALANLTWNRDNQYRVARYLDALYQICTLRSGNTIQASFNQQEANQQHEEDDNKLEENFIDRAQRNQQAELLMRQIREHGLCILANSLFYNDANRQLVASHADWMQLLACNALEADGATLENSARALCSLSYSDAIALSMGSSILDDSPSKTGITKNGKSSTATNSMTGLHIFIRLCGRAGCVVVQQHGLFGVINMCLHDSNKTRMLEIPHGIDTLVNLSGHMNKELSEPALEALELLADLRQLKQNHGVSSMQSFESVDMKKLIALLSDATNPSLVAMISDAIADEVWKRPSAQVRLRNEHGLEKLLEICVKPSPLFPAATSGSSPAAAAEIERRVRISCLWALRNTVSSNVRNQDLVGALGGVQQLVSVYDRERESEEVVEALLAALVAVVMKHPRNSQQLVQFGLDMLIALADGAEDGDRLEEDRRSRDQRGVILPPLNPTMAASPSRRLGSETFTFTTRTEEKQLENATLARELLHLVAPYNTHDNPAPASPDAKVRKMQQLHSSSASPVHRR</sequence>
<accession>A0A9W7CZ83</accession>
<evidence type="ECO:0000256" key="1">
    <source>
        <dbReference type="ARBA" id="ARBA00022737"/>
    </source>
</evidence>
<dbReference type="PANTHER" id="PTHR22895">
    <property type="entry name" value="ARMADILLO REPEAT-CONTAINING PROTEIN 6"/>
    <property type="match status" value="1"/>
</dbReference>
<dbReference type="OrthoDB" id="167232at2759"/>
<evidence type="ECO:0000256" key="4">
    <source>
        <dbReference type="SAM" id="MobiDB-lite"/>
    </source>
</evidence>
<feature type="region of interest" description="Disordered" evidence="4">
    <location>
        <begin position="621"/>
        <end position="697"/>
    </location>
</feature>
<feature type="region of interest" description="Disordered" evidence="4">
    <location>
        <begin position="1389"/>
        <end position="1410"/>
    </location>
</feature>
<feature type="coiled-coil region" evidence="3">
    <location>
        <begin position="851"/>
        <end position="882"/>
    </location>
</feature>
<feature type="compositionally biased region" description="Basic and acidic residues" evidence="4">
    <location>
        <begin position="2180"/>
        <end position="2189"/>
    </location>
</feature>
<feature type="region of interest" description="Disordered" evidence="4">
    <location>
        <begin position="1661"/>
        <end position="1683"/>
    </location>
</feature>
<feature type="compositionally biased region" description="Acidic residues" evidence="4">
    <location>
        <begin position="357"/>
        <end position="370"/>
    </location>
</feature>
<feature type="compositionally biased region" description="Basic and acidic residues" evidence="4">
    <location>
        <begin position="675"/>
        <end position="693"/>
    </location>
</feature>
<protein>
    <submittedName>
        <fullName evidence="5">Unnamed protein product</fullName>
    </submittedName>
</protein>
<keyword evidence="1" id="KW-0677">Repeat</keyword>
<dbReference type="EMBL" id="BSXT01002649">
    <property type="protein sequence ID" value="GMF50100.1"/>
    <property type="molecule type" value="Genomic_DNA"/>
</dbReference>
<feature type="compositionally biased region" description="Basic and acidic residues" evidence="4">
    <location>
        <begin position="1669"/>
        <end position="1682"/>
    </location>
</feature>
<keyword evidence="6" id="KW-1185">Reference proteome</keyword>
<evidence type="ECO:0000313" key="6">
    <source>
        <dbReference type="Proteomes" id="UP001165121"/>
    </source>
</evidence>
<feature type="region of interest" description="Disordered" evidence="4">
    <location>
        <begin position="1"/>
        <end position="98"/>
    </location>
</feature>
<feature type="compositionally biased region" description="Acidic residues" evidence="4">
    <location>
        <begin position="974"/>
        <end position="983"/>
    </location>
</feature>
<organism evidence="5 6">
    <name type="scientific">Phytophthora fragariaefolia</name>
    <dbReference type="NCBI Taxonomy" id="1490495"/>
    <lineage>
        <taxon>Eukaryota</taxon>
        <taxon>Sar</taxon>
        <taxon>Stramenopiles</taxon>
        <taxon>Oomycota</taxon>
        <taxon>Peronosporomycetes</taxon>
        <taxon>Peronosporales</taxon>
        <taxon>Peronosporaceae</taxon>
        <taxon>Phytophthora</taxon>
    </lineage>
</organism>
<feature type="compositionally biased region" description="Acidic residues" evidence="4">
    <location>
        <begin position="65"/>
        <end position="95"/>
    </location>
</feature>
<dbReference type="Gene3D" id="1.25.10.10">
    <property type="entry name" value="Leucine-rich Repeat Variant"/>
    <property type="match status" value="4"/>
</dbReference>
<evidence type="ECO:0000256" key="2">
    <source>
        <dbReference type="PROSITE-ProRule" id="PRU00259"/>
    </source>
</evidence>
<feature type="coiled-coil region" evidence="3">
    <location>
        <begin position="1044"/>
        <end position="1110"/>
    </location>
</feature>
<feature type="region of interest" description="Disordered" evidence="4">
    <location>
        <begin position="2239"/>
        <end position="2272"/>
    </location>
</feature>
<dbReference type="SMART" id="SM00185">
    <property type="entry name" value="ARM"/>
    <property type="match status" value="7"/>
</dbReference>
<feature type="compositionally biased region" description="Polar residues" evidence="4">
    <location>
        <begin position="2260"/>
        <end position="2272"/>
    </location>
</feature>
<feature type="compositionally biased region" description="Basic and acidic residues" evidence="4">
    <location>
        <begin position="945"/>
        <end position="973"/>
    </location>
</feature>
<reference evidence="5" key="1">
    <citation type="submission" date="2023-04" db="EMBL/GenBank/DDBJ databases">
        <title>Phytophthora fragariaefolia NBRC 109709.</title>
        <authorList>
            <person name="Ichikawa N."/>
            <person name="Sato H."/>
            <person name="Tonouchi N."/>
        </authorList>
    </citation>
    <scope>NUCLEOTIDE SEQUENCE</scope>
    <source>
        <strain evidence="5">NBRC 109709</strain>
    </source>
</reference>
<feature type="coiled-coil region" evidence="3">
    <location>
        <begin position="377"/>
        <end position="462"/>
    </location>
</feature>
<dbReference type="InterPro" id="IPR016024">
    <property type="entry name" value="ARM-type_fold"/>
</dbReference>
<dbReference type="PROSITE" id="PS50176">
    <property type="entry name" value="ARM_REPEAT"/>
    <property type="match status" value="1"/>
</dbReference>
<feature type="region of interest" description="Disordered" evidence="4">
    <location>
        <begin position="945"/>
        <end position="986"/>
    </location>
</feature>
<dbReference type="InterPro" id="IPR011989">
    <property type="entry name" value="ARM-like"/>
</dbReference>
<feature type="compositionally biased region" description="Basic and acidic residues" evidence="4">
    <location>
        <begin position="346"/>
        <end position="356"/>
    </location>
</feature>
<dbReference type="Proteomes" id="UP001165121">
    <property type="component" value="Unassembled WGS sequence"/>
</dbReference>
<proteinExistence type="predicted"/>
<comment type="caution">
    <text evidence="5">The sequence shown here is derived from an EMBL/GenBank/DDBJ whole genome shotgun (WGS) entry which is preliminary data.</text>
</comment>
<feature type="repeat" description="ARM" evidence="2">
    <location>
        <begin position="1491"/>
        <end position="1540"/>
    </location>
</feature>
<gene>
    <name evidence="5" type="ORF">Pfra01_001991400</name>
</gene>
<keyword evidence="3" id="KW-0175">Coiled coil</keyword>
<dbReference type="PANTHER" id="PTHR22895:SF0">
    <property type="entry name" value="ARMADILLO REPEAT-CONTAINING PROTEIN 6"/>
    <property type="match status" value="1"/>
</dbReference>
<feature type="region of interest" description="Disordered" evidence="4">
    <location>
        <begin position="2175"/>
        <end position="2207"/>
    </location>
</feature>
<feature type="coiled-coil region" evidence="3">
    <location>
        <begin position="1141"/>
        <end position="1203"/>
    </location>
</feature>
<name>A0A9W7CZ83_9STRA</name>